<dbReference type="SUPFAM" id="SSF90123">
    <property type="entry name" value="ABC transporter transmembrane region"/>
    <property type="match status" value="1"/>
</dbReference>
<dbReference type="GO" id="GO:0005524">
    <property type="term" value="F:ATP binding"/>
    <property type="evidence" value="ECO:0007669"/>
    <property type="project" value="InterPro"/>
</dbReference>
<organism evidence="5">
    <name type="scientific">Paenibacillus ihbetae</name>
    <dbReference type="NCBI Taxonomy" id="1870820"/>
    <lineage>
        <taxon>Bacteria</taxon>
        <taxon>Bacillati</taxon>
        <taxon>Bacillota</taxon>
        <taxon>Bacilli</taxon>
        <taxon>Bacillales</taxon>
        <taxon>Paenibacillaceae</taxon>
        <taxon>Paenibacillus</taxon>
    </lineage>
</organism>
<dbReference type="GeneID" id="48312458"/>
<proteinExistence type="predicted"/>
<evidence type="ECO:0000256" key="1">
    <source>
        <dbReference type="ARBA" id="ARBA00004651"/>
    </source>
</evidence>
<keyword evidence="4" id="KW-0472">Membrane</keyword>
<dbReference type="KEGG" id="pib:BBD41_13310"/>
<dbReference type="GO" id="GO:0005886">
    <property type="term" value="C:plasma membrane"/>
    <property type="evidence" value="ECO:0007669"/>
    <property type="project" value="UniProtKB-SubCell"/>
</dbReference>
<dbReference type="Gene3D" id="1.20.1560.10">
    <property type="entry name" value="ABC transporter type 1, transmembrane domain"/>
    <property type="match status" value="1"/>
</dbReference>
<comment type="subcellular location">
    <subcellularLocation>
        <location evidence="1">Cell membrane</location>
        <topology evidence="1">Multi-pass membrane protein</topology>
    </subcellularLocation>
</comment>
<evidence type="ECO:0000256" key="2">
    <source>
        <dbReference type="ARBA" id="ARBA00022692"/>
    </source>
</evidence>
<dbReference type="RefSeq" id="WP_162292778.1">
    <property type="nucleotide sequence ID" value="NZ_CP016809.1"/>
</dbReference>
<keyword evidence="2" id="KW-0812">Transmembrane</keyword>
<accession>A0A1B2E0K1</accession>
<evidence type="ECO:0000256" key="3">
    <source>
        <dbReference type="ARBA" id="ARBA00022989"/>
    </source>
</evidence>
<protein>
    <submittedName>
        <fullName evidence="5">Uncharacterized protein</fullName>
    </submittedName>
</protein>
<evidence type="ECO:0000313" key="5">
    <source>
        <dbReference type="EMBL" id="ANY73483.1"/>
    </source>
</evidence>
<keyword evidence="3" id="KW-1133">Transmembrane helix</keyword>
<name>A0A1B2E0K1_9BACL</name>
<evidence type="ECO:0000256" key="4">
    <source>
        <dbReference type="ARBA" id="ARBA00023136"/>
    </source>
</evidence>
<dbReference type="EMBL" id="CP016809">
    <property type="protein sequence ID" value="ANY73483.1"/>
    <property type="molecule type" value="Genomic_DNA"/>
</dbReference>
<gene>
    <name evidence="5" type="ORF">BBD41_13310</name>
</gene>
<dbReference type="AlphaFoldDB" id="A0A1B2E0K1"/>
<reference evidence="5" key="1">
    <citation type="submission" date="2016-08" db="EMBL/GenBank/DDBJ databases">
        <title>Complete Genome Seqeunce of Paenibacillus sp. nov. IHBB 9852 from high altitute lake of Indian trans-Himalayas.</title>
        <authorList>
            <person name="Kiran S."/>
            <person name="Swarnkar M.K."/>
            <person name="Rana A."/>
            <person name="Tewari R."/>
            <person name="Gulati A."/>
        </authorList>
    </citation>
    <scope>NUCLEOTIDE SEQUENCE [LARGE SCALE GENOMIC DNA]</scope>
    <source>
        <strain evidence="5">IHBB 9852</strain>
    </source>
</reference>
<sequence>MNAAAILMRYAKPMKWSLLGIIMLMMVENAAGMLMTAAQKFIIDDLFMHGKYHLFLPIILLYLCRVQFPECRRFAIPAVG</sequence>
<dbReference type="InterPro" id="IPR036640">
    <property type="entry name" value="ABC1_TM_sf"/>
</dbReference>